<evidence type="ECO:0000256" key="4">
    <source>
        <dbReference type="ARBA" id="ARBA00022729"/>
    </source>
</evidence>
<dbReference type="OrthoDB" id="443318at2759"/>
<keyword evidence="4" id="KW-0732">Signal</keyword>
<keyword evidence="5" id="KW-0378">Hydrolase</keyword>
<protein>
    <submittedName>
        <fullName evidence="7">Uncharacterized protein</fullName>
    </submittedName>
</protein>
<dbReference type="Pfam" id="PF00450">
    <property type="entry name" value="Peptidase_S10"/>
    <property type="match status" value="1"/>
</dbReference>
<organism evidence="7 8">
    <name type="scientific">Salinomyces thailandicus</name>
    <dbReference type="NCBI Taxonomy" id="706561"/>
    <lineage>
        <taxon>Eukaryota</taxon>
        <taxon>Fungi</taxon>
        <taxon>Dikarya</taxon>
        <taxon>Ascomycota</taxon>
        <taxon>Pezizomycotina</taxon>
        <taxon>Dothideomycetes</taxon>
        <taxon>Dothideomycetidae</taxon>
        <taxon>Mycosphaerellales</taxon>
        <taxon>Teratosphaeriaceae</taxon>
        <taxon>Salinomyces</taxon>
    </lineage>
</organism>
<sequence length="556" mass="60812">MPSSYLADTQGTDPYNISMFFWYFEARQDPRNAKTAIYLAGGPGESSMYGATSDGGPCTILPDSNSTAENPWSWNQHVNMLYLDQPNQSGFSYDTLINSTMDVLFLGGDGLGITAFKDYNGTVPPANSTFVHGTLPSQNPTHTANNSVIAARTIWHFSQIWFSEFPEWKTHDKRIAVWGNSYGGYWVSASAAYIQAQNAKIAAGALDARILELETAGIANGCIDQLYQGRLYPQMAYNNTYGLEVISEEVLEEAVDNFTKPDGCREQILRCRELGDLFDPDELAANATVNSICVEATLYCAQYVLGAYSVYSNRSAFDMAHFNPDPFPTSYTTVFFNQAWVQRALGVPVNFTADSILVNDGVLGVSGDSVRAAGMKDIKYLLNSGVNVALVYGDRDYRCPWLGVESLALQADWTGSEGFRGAGYEYVDTNETYRGGVVREHSRLSFARVFDAGHDVAAFQPETTYQIFDRVMRGRDIATGTRHTDGDYTTHGPSSSFHIKNRLPSPPPVDCYLWNFASTCTVDQYAALINGTAGVVDYRVVSPSGGGGPLGTGNGL</sequence>
<proteinExistence type="inferred from homology"/>
<dbReference type="PANTHER" id="PTHR11802:SF189">
    <property type="entry name" value="CARBOXYPEPTIDASE"/>
    <property type="match status" value="1"/>
</dbReference>
<accession>A0A4U0TN96</accession>
<gene>
    <name evidence="7" type="ORF">B0A50_07500</name>
</gene>
<evidence type="ECO:0000313" key="7">
    <source>
        <dbReference type="EMBL" id="TKA23473.1"/>
    </source>
</evidence>
<dbReference type="AlphaFoldDB" id="A0A4U0TN96"/>
<dbReference type="GO" id="GO:0000324">
    <property type="term" value="C:fungal-type vacuole"/>
    <property type="evidence" value="ECO:0007669"/>
    <property type="project" value="TreeGrafter"/>
</dbReference>
<comment type="caution">
    <text evidence="7">The sequence shown here is derived from an EMBL/GenBank/DDBJ whole genome shotgun (WGS) entry which is preliminary data.</text>
</comment>
<dbReference type="InterPro" id="IPR001563">
    <property type="entry name" value="Peptidase_S10"/>
</dbReference>
<evidence type="ECO:0000256" key="5">
    <source>
        <dbReference type="ARBA" id="ARBA00022801"/>
    </source>
</evidence>
<keyword evidence="8" id="KW-1185">Reference proteome</keyword>
<keyword evidence="2" id="KW-0121">Carboxypeptidase</keyword>
<reference evidence="7 8" key="1">
    <citation type="submission" date="2017-03" db="EMBL/GenBank/DDBJ databases">
        <title>Genomes of endolithic fungi from Antarctica.</title>
        <authorList>
            <person name="Coleine C."/>
            <person name="Masonjones S."/>
            <person name="Stajich J.E."/>
        </authorList>
    </citation>
    <scope>NUCLEOTIDE SEQUENCE [LARGE SCALE GENOMIC DNA]</scope>
    <source>
        <strain evidence="7 8">CCFEE 6315</strain>
    </source>
</reference>
<evidence type="ECO:0000313" key="8">
    <source>
        <dbReference type="Proteomes" id="UP000308549"/>
    </source>
</evidence>
<dbReference type="InterPro" id="IPR029058">
    <property type="entry name" value="AB_hydrolase_fold"/>
</dbReference>
<evidence type="ECO:0000256" key="6">
    <source>
        <dbReference type="ARBA" id="ARBA00023180"/>
    </source>
</evidence>
<name>A0A4U0TN96_9PEZI</name>
<evidence type="ECO:0000256" key="3">
    <source>
        <dbReference type="ARBA" id="ARBA00022670"/>
    </source>
</evidence>
<dbReference type="SUPFAM" id="SSF53474">
    <property type="entry name" value="alpha/beta-Hydrolases"/>
    <property type="match status" value="1"/>
</dbReference>
<dbReference type="GO" id="GO:0004185">
    <property type="term" value="F:serine-type carboxypeptidase activity"/>
    <property type="evidence" value="ECO:0007669"/>
    <property type="project" value="InterPro"/>
</dbReference>
<dbReference type="GO" id="GO:0006508">
    <property type="term" value="P:proteolysis"/>
    <property type="evidence" value="ECO:0007669"/>
    <property type="project" value="UniProtKB-KW"/>
</dbReference>
<dbReference type="EMBL" id="NAJL01000055">
    <property type="protein sequence ID" value="TKA23473.1"/>
    <property type="molecule type" value="Genomic_DNA"/>
</dbReference>
<evidence type="ECO:0000256" key="2">
    <source>
        <dbReference type="ARBA" id="ARBA00022645"/>
    </source>
</evidence>
<dbReference type="PRINTS" id="PR00724">
    <property type="entry name" value="CRBOXYPTASEC"/>
</dbReference>
<keyword evidence="3" id="KW-0645">Protease</keyword>
<dbReference type="PANTHER" id="PTHR11802">
    <property type="entry name" value="SERINE PROTEASE FAMILY S10 SERINE CARBOXYPEPTIDASE"/>
    <property type="match status" value="1"/>
</dbReference>
<evidence type="ECO:0000256" key="1">
    <source>
        <dbReference type="ARBA" id="ARBA00009431"/>
    </source>
</evidence>
<dbReference type="Gene3D" id="3.40.50.1820">
    <property type="entry name" value="alpha/beta hydrolase"/>
    <property type="match status" value="1"/>
</dbReference>
<comment type="similarity">
    <text evidence="1">Belongs to the peptidase S10 family.</text>
</comment>
<keyword evidence="6" id="KW-0325">Glycoprotein</keyword>
<dbReference type="Proteomes" id="UP000308549">
    <property type="component" value="Unassembled WGS sequence"/>
</dbReference>